<dbReference type="GO" id="GO:0009103">
    <property type="term" value="P:lipopolysaccharide biosynthetic process"/>
    <property type="evidence" value="ECO:0007669"/>
    <property type="project" value="TreeGrafter"/>
</dbReference>
<evidence type="ECO:0000259" key="2">
    <source>
        <dbReference type="Pfam" id="PF00534"/>
    </source>
</evidence>
<reference evidence="4" key="1">
    <citation type="submission" date="2020-05" db="EMBL/GenBank/DDBJ databases">
        <authorList>
            <person name="Chiriac C."/>
            <person name="Salcher M."/>
            <person name="Ghai R."/>
            <person name="Kavagutti S V."/>
        </authorList>
    </citation>
    <scope>NUCLEOTIDE SEQUENCE</scope>
</reference>
<dbReference type="AlphaFoldDB" id="A0A6J6KC69"/>
<dbReference type="PANTHER" id="PTHR46401">
    <property type="entry name" value="GLYCOSYLTRANSFERASE WBBK-RELATED"/>
    <property type="match status" value="1"/>
</dbReference>
<evidence type="ECO:0000259" key="3">
    <source>
        <dbReference type="Pfam" id="PF13579"/>
    </source>
</evidence>
<name>A0A6J6KC69_9ZZZZ</name>
<dbReference type="Gene3D" id="3.40.50.2000">
    <property type="entry name" value="Glycogen Phosphorylase B"/>
    <property type="match status" value="2"/>
</dbReference>
<evidence type="ECO:0000313" key="4">
    <source>
        <dbReference type="EMBL" id="CAB4645804.1"/>
    </source>
</evidence>
<keyword evidence="1" id="KW-0808">Transferase</keyword>
<organism evidence="4">
    <name type="scientific">freshwater metagenome</name>
    <dbReference type="NCBI Taxonomy" id="449393"/>
    <lineage>
        <taxon>unclassified sequences</taxon>
        <taxon>metagenomes</taxon>
        <taxon>ecological metagenomes</taxon>
    </lineage>
</organism>
<dbReference type="Pfam" id="PF13579">
    <property type="entry name" value="Glyco_trans_4_4"/>
    <property type="match status" value="1"/>
</dbReference>
<dbReference type="InterPro" id="IPR001296">
    <property type="entry name" value="Glyco_trans_1"/>
</dbReference>
<dbReference type="GO" id="GO:0016757">
    <property type="term" value="F:glycosyltransferase activity"/>
    <property type="evidence" value="ECO:0007669"/>
    <property type="project" value="InterPro"/>
</dbReference>
<accession>A0A6J6KC69</accession>
<feature type="domain" description="Glycosyltransferase subfamily 4-like N-terminal" evidence="3">
    <location>
        <begin position="20"/>
        <end position="192"/>
    </location>
</feature>
<evidence type="ECO:0000256" key="1">
    <source>
        <dbReference type="ARBA" id="ARBA00022679"/>
    </source>
</evidence>
<protein>
    <submittedName>
        <fullName evidence="4">Unannotated protein</fullName>
    </submittedName>
</protein>
<dbReference type="EMBL" id="CAEZWN010000001">
    <property type="protein sequence ID" value="CAB4645804.1"/>
    <property type="molecule type" value="Genomic_DNA"/>
</dbReference>
<sequence>MKSAPKALHIVLNGVAEDSRVLKMAWSLGNAGWDVLVCGSTPTGKVDKFSIGYANIERLQIKYVINQRLIAKLLRKSRRRLRKILETLFPSSKSGIPNYQRSQKSLKPIVQRFSPDVIHAHDYTALPIATEITQLLRAQGKKVSLIYDAHEYVPGVSHLTKPLVNAYTKAERFGVAQSDAVLSVSEPMSDLLMPHLKSKKRPILVANDPLFAGQQKSKLNLRKMCGLNNKTALMVYSGAVAPQRGLSTAIEALRKLPNVHLALIANPENATVKQLEIEASDVADRFHVVPYVPNSELVSFLSTANIGLIPLHHKLNHEISLITKFGEYMQAKLPIVVSDVKTMAAEVKRLKNGEVFIAQDVDSFVAAVKKVLANEKRYKKVYTKSVLAQRSWELQAKVLVNLYNKLAGVKPKPRKAKAFTVKY</sequence>
<dbReference type="Pfam" id="PF00534">
    <property type="entry name" value="Glycos_transf_1"/>
    <property type="match status" value="1"/>
</dbReference>
<dbReference type="SUPFAM" id="SSF53756">
    <property type="entry name" value="UDP-Glycosyltransferase/glycogen phosphorylase"/>
    <property type="match status" value="1"/>
</dbReference>
<gene>
    <name evidence="4" type="ORF">UFOPK2252_00017</name>
</gene>
<dbReference type="PANTHER" id="PTHR46401:SF2">
    <property type="entry name" value="GLYCOSYLTRANSFERASE WBBK-RELATED"/>
    <property type="match status" value="1"/>
</dbReference>
<dbReference type="InterPro" id="IPR028098">
    <property type="entry name" value="Glyco_trans_4-like_N"/>
</dbReference>
<proteinExistence type="predicted"/>
<feature type="domain" description="Glycosyl transferase family 1" evidence="2">
    <location>
        <begin position="222"/>
        <end position="381"/>
    </location>
</feature>